<evidence type="ECO:0000256" key="12">
    <source>
        <dbReference type="ARBA" id="ARBA00022833"/>
    </source>
</evidence>
<feature type="binding site" evidence="17">
    <location>
        <begin position="116"/>
        <end position="120"/>
    </location>
    <ligand>
        <name>NAD(+)</name>
        <dbReference type="ChEBI" id="CHEBI:57540"/>
    </ligand>
</feature>
<keyword evidence="16 17" id="KW-0170">Cobalt</keyword>
<evidence type="ECO:0000256" key="13">
    <source>
        <dbReference type="ARBA" id="ARBA00023027"/>
    </source>
</evidence>
<feature type="binding site" evidence="17">
    <location>
        <position position="194"/>
    </location>
    <ligand>
        <name>Zn(2+)</name>
        <dbReference type="ChEBI" id="CHEBI:29105"/>
    </ligand>
</feature>
<dbReference type="InterPro" id="IPR016037">
    <property type="entry name" value="DHQ_synth_AroB"/>
</dbReference>
<keyword evidence="14 17" id="KW-0057">Aromatic amino acid biosynthesis</keyword>
<dbReference type="EC" id="4.2.3.4" evidence="6 17"/>
<feature type="binding site" evidence="17">
    <location>
        <position position="274"/>
    </location>
    <ligand>
        <name>Zn(2+)</name>
        <dbReference type="ChEBI" id="CHEBI:29105"/>
    </ligand>
</feature>
<dbReference type="Gene3D" id="3.40.50.1970">
    <property type="match status" value="1"/>
</dbReference>
<dbReference type="InterPro" id="IPR030963">
    <property type="entry name" value="DHQ_synth_fam"/>
</dbReference>
<keyword evidence="21" id="KW-1185">Reference proteome</keyword>
<feature type="binding site" evidence="17">
    <location>
        <position position="161"/>
    </location>
    <ligand>
        <name>NAD(+)</name>
        <dbReference type="ChEBI" id="CHEBI:57540"/>
    </ligand>
</feature>
<evidence type="ECO:0000256" key="17">
    <source>
        <dbReference type="HAMAP-Rule" id="MF_00110"/>
    </source>
</evidence>
<dbReference type="Pfam" id="PF24621">
    <property type="entry name" value="DHQS_C"/>
    <property type="match status" value="1"/>
</dbReference>
<keyword evidence="13 17" id="KW-0520">NAD</keyword>
<keyword evidence="9 17" id="KW-0028">Amino-acid biosynthesis</keyword>
<comment type="cofactor">
    <cofactor evidence="17">
        <name>Co(2+)</name>
        <dbReference type="ChEBI" id="CHEBI:48828"/>
    </cofactor>
    <cofactor evidence="17">
        <name>Zn(2+)</name>
        <dbReference type="ChEBI" id="CHEBI:29105"/>
    </cofactor>
    <text evidence="17">Binds 1 divalent metal cation per subunit. Can use either Co(2+) or Zn(2+).</text>
</comment>
<feature type="binding site" evidence="17">
    <location>
        <position position="152"/>
    </location>
    <ligand>
        <name>NAD(+)</name>
        <dbReference type="ChEBI" id="CHEBI:57540"/>
    </ligand>
</feature>
<dbReference type="EMBL" id="JAJNBZ010000005">
    <property type="protein sequence ID" value="MCE5169553.1"/>
    <property type="molecule type" value="Genomic_DNA"/>
</dbReference>
<dbReference type="PANTHER" id="PTHR43622:SF7">
    <property type="entry name" value="3-DEHYDROQUINATE SYNTHASE, CHLOROPLASTIC"/>
    <property type="match status" value="1"/>
</dbReference>
<sequence length="375" mass="40571">MNMNDQIGAAQLMVELGERSYPIWIGSGLISRIGRAFQLQHIPTGSPILVITDDKVGPKYLHQVAEALEYVGYSVSTHQVPSGEKSKSLRVFEDCISAALEAGCDRKSTVVALGGGVVGDLAGFVAATYMRGVRFVQVPTTILAHDSSVGGKVAVNHPLAKNIIGAFHQPDMVLYDTSTLQSLPDRDVRSGLAEMIKHGLIWDQSFAAWCEEHAEQLLAKDEEALTYGLLQGCAIKAAVVSQDERENDLRAILNLGHTIGHALEAVAGYGELLHGEAIAIGMIGSARLAEQMGMAAGVAEYTERLMKSFGLPTAIPAHYDTEQIIAAMMHDKKFNEGRTMFVLPTAIGRVEIRRDVPVEQVRDIIEELKGAGTWQ</sequence>
<comment type="function">
    <text evidence="17">Catalyzes the conversion of 3-deoxy-D-arabino-heptulosonate 7-phosphate (DAHP) to dehydroquinate (DHQ).</text>
</comment>
<evidence type="ECO:0000256" key="15">
    <source>
        <dbReference type="ARBA" id="ARBA00023239"/>
    </source>
</evidence>
<comment type="similarity">
    <text evidence="5 17">Belongs to the sugar phosphate cyclases superfamily. Dehydroquinate synthase family.</text>
</comment>
<evidence type="ECO:0000256" key="14">
    <source>
        <dbReference type="ARBA" id="ARBA00023141"/>
    </source>
</evidence>
<evidence type="ECO:0000256" key="5">
    <source>
        <dbReference type="ARBA" id="ARBA00005412"/>
    </source>
</evidence>
<dbReference type="Gene3D" id="1.20.1090.10">
    <property type="entry name" value="Dehydroquinate synthase-like - alpha domain"/>
    <property type="match status" value="1"/>
</dbReference>
<evidence type="ECO:0000256" key="8">
    <source>
        <dbReference type="ARBA" id="ARBA00022490"/>
    </source>
</evidence>
<dbReference type="RefSeq" id="WP_233696500.1">
    <property type="nucleotide sequence ID" value="NZ_JAJNBZ010000005.1"/>
</dbReference>
<dbReference type="CDD" id="cd08195">
    <property type="entry name" value="DHQS"/>
    <property type="match status" value="1"/>
</dbReference>
<feature type="binding site" evidence="17">
    <location>
        <position position="257"/>
    </location>
    <ligand>
        <name>Zn(2+)</name>
        <dbReference type="ChEBI" id="CHEBI:29105"/>
    </ligand>
</feature>
<comment type="subcellular location">
    <subcellularLocation>
        <location evidence="3 17">Cytoplasm</location>
    </subcellularLocation>
</comment>
<comment type="cofactor">
    <cofactor evidence="2 17">
        <name>NAD(+)</name>
        <dbReference type="ChEBI" id="CHEBI:57540"/>
    </cofactor>
</comment>
<keyword evidence="10 17" id="KW-0479">Metal-binding</keyword>
<reference evidence="20 21" key="1">
    <citation type="submission" date="2021-11" db="EMBL/GenBank/DDBJ databases">
        <title>Draft genome sequence of Paenibacillus profundus YoMME, a new Gram-positive bacteria with exoelectrogenic properties.</title>
        <authorList>
            <person name="Hubenova Y."/>
            <person name="Hubenova E."/>
            <person name="Manasiev Y."/>
            <person name="Peykov S."/>
            <person name="Mitov M."/>
        </authorList>
    </citation>
    <scope>NUCLEOTIDE SEQUENCE [LARGE SCALE GENOMIC DNA]</scope>
    <source>
        <strain evidence="20 21">YoMME</strain>
    </source>
</reference>
<dbReference type="HAMAP" id="MF_00110">
    <property type="entry name" value="DHQ_synthase"/>
    <property type="match status" value="1"/>
</dbReference>
<keyword evidence="12 17" id="KW-0862">Zinc</keyword>
<dbReference type="PIRSF" id="PIRSF001455">
    <property type="entry name" value="DHQ_synth"/>
    <property type="match status" value="1"/>
</dbReference>
<evidence type="ECO:0000313" key="20">
    <source>
        <dbReference type="EMBL" id="MCE5169553.1"/>
    </source>
</evidence>
<protein>
    <recommendedName>
        <fullName evidence="7 17">3-dehydroquinate synthase</fullName>
        <shortName evidence="17">DHQS</shortName>
        <ecNumber evidence="6 17">4.2.3.4</ecNumber>
    </recommendedName>
</protein>
<proteinExistence type="inferred from homology"/>
<evidence type="ECO:0000259" key="19">
    <source>
        <dbReference type="Pfam" id="PF24621"/>
    </source>
</evidence>
<comment type="pathway">
    <text evidence="4 17">Metabolic intermediate biosynthesis; chorismate biosynthesis; chorismate from D-erythrose 4-phosphate and phosphoenolpyruvate: step 2/7.</text>
</comment>
<keyword evidence="15 17" id="KW-0456">Lyase</keyword>
<dbReference type="InterPro" id="IPR056179">
    <property type="entry name" value="DHQS_C"/>
</dbReference>
<evidence type="ECO:0000313" key="21">
    <source>
        <dbReference type="Proteomes" id="UP001199916"/>
    </source>
</evidence>
<dbReference type="InterPro" id="IPR030960">
    <property type="entry name" value="DHQS/DOIS_N"/>
</dbReference>
<comment type="caution">
    <text evidence="20">The sequence shown here is derived from an EMBL/GenBank/DDBJ whole genome shotgun (WGS) entry which is preliminary data.</text>
</comment>
<dbReference type="Proteomes" id="UP001199916">
    <property type="component" value="Unassembled WGS sequence"/>
</dbReference>
<name>A0ABS8YGD7_9BACL</name>
<feature type="domain" description="3-dehydroquinate synthase C-terminal" evidence="19">
    <location>
        <begin position="191"/>
        <end position="333"/>
    </location>
</feature>
<evidence type="ECO:0000256" key="10">
    <source>
        <dbReference type="ARBA" id="ARBA00022723"/>
    </source>
</evidence>
<evidence type="ECO:0000256" key="1">
    <source>
        <dbReference type="ARBA" id="ARBA00001393"/>
    </source>
</evidence>
<feature type="binding site" evidence="17">
    <location>
        <begin position="82"/>
        <end position="87"/>
    </location>
    <ligand>
        <name>NAD(+)</name>
        <dbReference type="ChEBI" id="CHEBI:57540"/>
    </ligand>
</feature>
<evidence type="ECO:0000256" key="7">
    <source>
        <dbReference type="ARBA" id="ARBA00017684"/>
    </source>
</evidence>
<dbReference type="InterPro" id="IPR050071">
    <property type="entry name" value="Dehydroquinate_synthase"/>
</dbReference>
<evidence type="ECO:0000256" key="11">
    <source>
        <dbReference type="ARBA" id="ARBA00022741"/>
    </source>
</evidence>
<evidence type="ECO:0000256" key="9">
    <source>
        <dbReference type="ARBA" id="ARBA00022605"/>
    </source>
</evidence>
<dbReference type="SUPFAM" id="SSF56796">
    <property type="entry name" value="Dehydroquinate synthase-like"/>
    <property type="match status" value="1"/>
</dbReference>
<gene>
    <name evidence="17 20" type="primary">aroB</name>
    <name evidence="20" type="ORF">LQV63_09540</name>
</gene>
<evidence type="ECO:0000256" key="6">
    <source>
        <dbReference type="ARBA" id="ARBA00013031"/>
    </source>
</evidence>
<dbReference type="NCBIfam" id="TIGR01357">
    <property type="entry name" value="aroB"/>
    <property type="match status" value="1"/>
</dbReference>
<evidence type="ECO:0000256" key="2">
    <source>
        <dbReference type="ARBA" id="ARBA00001911"/>
    </source>
</evidence>
<keyword evidence="8 17" id="KW-0963">Cytoplasm</keyword>
<dbReference type="GO" id="GO:0003856">
    <property type="term" value="F:3-dehydroquinate synthase activity"/>
    <property type="evidence" value="ECO:0007669"/>
    <property type="project" value="UniProtKB-EC"/>
</dbReference>
<evidence type="ECO:0000256" key="3">
    <source>
        <dbReference type="ARBA" id="ARBA00004496"/>
    </source>
</evidence>
<comment type="caution">
    <text evidence="17">Lacks conserved residue(s) required for the propagation of feature annotation.</text>
</comment>
<feature type="binding site" evidence="17">
    <location>
        <begin position="140"/>
        <end position="141"/>
    </location>
    <ligand>
        <name>NAD(+)</name>
        <dbReference type="ChEBI" id="CHEBI:57540"/>
    </ligand>
</feature>
<keyword evidence="11 17" id="KW-0547">Nucleotide-binding</keyword>
<evidence type="ECO:0000256" key="16">
    <source>
        <dbReference type="ARBA" id="ARBA00023285"/>
    </source>
</evidence>
<organism evidence="20 21">
    <name type="scientific">Paenibacillus profundus</name>
    <dbReference type="NCBI Taxonomy" id="1173085"/>
    <lineage>
        <taxon>Bacteria</taxon>
        <taxon>Bacillati</taxon>
        <taxon>Bacillota</taxon>
        <taxon>Bacilli</taxon>
        <taxon>Bacillales</taxon>
        <taxon>Paenibacillaceae</taxon>
        <taxon>Paenibacillus</taxon>
    </lineage>
</organism>
<dbReference type="PANTHER" id="PTHR43622">
    <property type="entry name" value="3-DEHYDROQUINATE SYNTHASE"/>
    <property type="match status" value="1"/>
</dbReference>
<evidence type="ECO:0000259" key="18">
    <source>
        <dbReference type="Pfam" id="PF01761"/>
    </source>
</evidence>
<evidence type="ECO:0000256" key="4">
    <source>
        <dbReference type="ARBA" id="ARBA00004661"/>
    </source>
</evidence>
<feature type="domain" description="3-dehydroquinate synthase N-terminal" evidence="18">
    <location>
        <begin position="79"/>
        <end position="189"/>
    </location>
</feature>
<dbReference type="Pfam" id="PF01761">
    <property type="entry name" value="DHQ_synthase"/>
    <property type="match status" value="1"/>
</dbReference>
<comment type="catalytic activity">
    <reaction evidence="1 17">
        <text>7-phospho-2-dehydro-3-deoxy-D-arabino-heptonate = 3-dehydroquinate + phosphate</text>
        <dbReference type="Rhea" id="RHEA:21968"/>
        <dbReference type="ChEBI" id="CHEBI:32364"/>
        <dbReference type="ChEBI" id="CHEBI:43474"/>
        <dbReference type="ChEBI" id="CHEBI:58394"/>
        <dbReference type="EC" id="4.2.3.4"/>
    </reaction>
</comment>
<accession>A0ABS8YGD7</accession>